<comment type="similarity">
    <text evidence="8">Belongs to the polysaccharide lyase 9 family.</text>
</comment>
<dbReference type="EC" id="4.2.2.9" evidence="13"/>
<keyword evidence="3" id="KW-0964">Secreted</keyword>
<evidence type="ECO:0000259" key="11">
    <source>
        <dbReference type="Pfam" id="PF25849"/>
    </source>
</evidence>
<dbReference type="Pfam" id="PF25850">
    <property type="entry name" value="PelX_Ig"/>
    <property type="match status" value="1"/>
</dbReference>
<dbReference type="Pfam" id="PF13229">
    <property type="entry name" value="Beta_helix"/>
    <property type="match status" value="1"/>
</dbReference>
<gene>
    <name evidence="13" type="ORF">M989_00123</name>
</gene>
<dbReference type="InterPro" id="IPR058863">
    <property type="entry name" value="PelX-like_Ig"/>
</dbReference>
<dbReference type="RefSeq" id="WP_064540605.1">
    <property type="nucleotide sequence ID" value="NZ_LXEU01000003.1"/>
</dbReference>
<feature type="domain" description="Right handed beta helix" evidence="10">
    <location>
        <begin position="455"/>
        <end position="627"/>
    </location>
</feature>
<protein>
    <submittedName>
        <fullName evidence="13">Exopolygalacturonate lyase</fullName>
        <ecNumber evidence="13">4.2.2.9</ecNumber>
    </submittedName>
</protein>
<dbReference type="InterPro" id="IPR052052">
    <property type="entry name" value="Polysaccharide_Lyase_9"/>
</dbReference>
<dbReference type="SMART" id="SM00710">
    <property type="entry name" value="PbH1"/>
    <property type="match status" value="5"/>
</dbReference>
<dbReference type="PATRIC" id="fig|1354264.4.peg.130"/>
<evidence type="ECO:0000256" key="6">
    <source>
        <dbReference type="ARBA" id="ARBA00022837"/>
    </source>
</evidence>
<dbReference type="PANTHER" id="PTHR40088:SF1">
    <property type="entry name" value="PECTATE LYASE PEL9"/>
    <property type="match status" value="1"/>
</dbReference>
<feature type="chain" id="PRO_5008596030" evidence="9">
    <location>
        <begin position="23"/>
        <end position="725"/>
    </location>
</feature>
<evidence type="ECO:0000256" key="1">
    <source>
        <dbReference type="ARBA" id="ARBA00001913"/>
    </source>
</evidence>
<dbReference type="AlphaFoldDB" id="A0A1B7K7Z7"/>
<dbReference type="InterPro" id="IPR011050">
    <property type="entry name" value="Pectin_lyase_fold/virulence"/>
</dbReference>
<evidence type="ECO:0000256" key="9">
    <source>
        <dbReference type="SAM" id="SignalP"/>
    </source>
</evidence>
<sequence length="725" mass="78493">MNKKIPLALTLCSAALSLSAQAQTPQQWKAIAFGQSTDVNFSSNVLPEKVGVNNVTIDGKTLTPQQIADLSKPITIESRGGKIANSHDGLTFFYTTLPSDENFVLSATVTVDQFGPENGAKPAAQEGAGLLVRDIIGIPRQEPLKEGYEEFPAASNMVMNAIMTQDKKDSYRVKLQAIARNGITQPWGNAGSEIKKVSYKEGVDLRQSPTFRLKLERTNDDFVTAWAPVGSEEWVTERVPHADMISVQDKKQYYVGFFASRNAKITVKDASLTTSEAKTVASKPFVAKSWPVVMQVASGSKSLTPEYTLQARANYDGLFTVRHNEVVIGENKAVKAGEMFTQPATLKESNTFQVTFTPTSGKDRTPVEQQLTVNQQKGISTSTLYAAANGKADAKGTADAPMDLQTAIDLVAPGGKIVLAAGDYPKTDIPLSASGLENGRKTLEANGKAVIHGMLLDGNYWTLRGVDITGKSLRIQGSHNLIENVTAYRNDDTGIQISSVDKIGRPLWASYNRVVNSESHSNEDPGKINADGFAVKMRVGEGNRLEGCYSHNNIDDGFDLFNKIEDGANGVVVIENSVARDNTSNGFKLGGEGQPVAHEIRNSIAIGNHLDGFTDNFNPGKLVVVNNVAVDNQRFNFIFRPSPYGDASTQGVFSDNISLRSQPGKYDDAVVGNIDATNYFIEKGKSVNTEGKELRAQDFQSLSLPQPLTRNADGSFDTGNFLTKD</sequence>
<evidence type="ECO:0000256" key="3">
    <source>
        <dbReference type="ARBA" id="ARBA00022525"/>
    </source>
</evidence>
<accession>A0A1B7K7Z7</accession>
<dbReference type="InterPro" id="IPR039448">
    <property type="entry name" value="Beta_helix"/>
</dbReference>
<dbReference type="Gene3D" id="2.160.20.10">
    <property type="entry name" value="Single-stranded right-handed beta-helix, Pectin lyase-like"/>
    <property type="match status" value="1"/>
</dbReference>
<feature type="signal peptide" evidence="9">
    <location>
        <begin position="1"/>
        <end position="22"/>
    </location>
</feature>
<name>A0A1B7K7Z7_9ENTR</name>
<keyword evidence="5 9" id="KW-0732">Signal</keyword>
<keyword evidence="14" id="KW-1185">Reference proteome</keyword>
<evidence type="ECO:0000256" key="5">
    <source>
        <dbReference type="ARBA" id="ARBA00022729"/>
    </source>
</evidence>
<comment type="subcellular location">
    <subcellularLocation>
        <location evidence="2">Secreted</location>
    </subcellularLocation>
</comment>
<evidence type="ECO:0000313" key="14">
    <source>
        <dbReference type="Proteomes" id="UP000078386"/>
    </source>
</evidence>
<keyword evidence="6" id="KW-0106">Calcium</keyword>
<dbReference type="InterPro" id="IPR058953">
    <property type="entry name" value="PelX-like_N"/>
</dbReference>
<evidence type="ECO:0000259" key="12">
    <source>
        <dbReference type="Pfam" id="PF25850"/>
    </source>
</evidence>
<dbReference type="Proteomes" id="UP000078386">
    <property type="component" value="Unassembled WGS sequence"/>
</dbReference>
<evidence type="ECO:0000256" key="2">
    <source>
        <dbReference type="ARBA" id="ARBA00004613"/>
    </source>
</evidence>
<dbReference type="SUPFAM" id="SSF51126">
    <property type="entry name" value="Pectin lyase-like"/>
    <property type="match status" value="1"/>
</dbReference>
<evidence type="ECO:0000259" key="10">
    <source>
        <dbReference type="Pfam" id="PF13229"/>
    </source>
</evidence>
<feature type="domain" description="Pectate disaccharide-lyase-like central Ig-like" evidence="12">
    <location>
        <begin position="295"/>
        <end position="375"/>
    </location>
</feature>
<proteinExistence type="inferred from homology"/>
<dbReference type="PANTHER" id="PTHR40088">
    <property type="entry name" value="PECTATE LYASE (EUROFUNG)"/>
    <property type="match status" value="1"/>
</dbReference>
<comment type="caution">
    <text evidence="13">The sequence shown here is derived from an EMBL/GenBank/DDBJ whole genome shotgun (WGS) entry which is preliminary data.</text>
</comment>
<reference evidence="13 14" key="1">
    <citation type="submission" date="2016-04" db="EMBL/GenBank/DDBJ databases">
        <title>ATOL: Assembling a taxonomically balanced genome-scale reconstruction of the evolutionary history of the Enterobacteriaceae.</title>
        <authorList>
            <person name="Plunkett G.III."/>
            <person name="Neeno-Eckwall E.C."/>
            <person name="Glasner J.D."/>
            <person name="Perna N.T."/>
        </authorList>
    </citation>
    <scope>NUCLEOTIDE SEQUENCE [LARGE SCALE GENOMIC DNA]</scope>
    <source>
        <strain evidence="13 14">ATCC 51603</strain>
    </source>
</reference>
<dbReference type="EMBL" id="LXEU01000003">
    <property type="protein sequence ID" value="OAT56286.1"/>
    <property type="molecule type" value="Genomic_DNA"/>
</dbReference>
<evidence type="ECO:0000313" key="13">
    <source>
        <dbReference type="EMBL" id="OAT56286.1"/>
    </source>
</evidence>
<evidence type="ECO:0000256" key="7">
    <source>
        <dbReference type="ARBA" id="ARBA00023239"/>
    </source>
</evidence>
<keyword evidence="7 13" id="KW-0456">Lyase</keyword>
<evidence type="ECO:0000256" key="8">
    <source>
        <dbReference type="ARBA" id="ARBA00038263"/>
    </source>
</evidence>
<organism evidence="13 14">
    <name type="scientific">Kluyvera georgiana ATCC 51603</name>
    <dbReference type="NCBI Taxonomy" id="1354264"/>
    <lineage>
        <taxon>Bacteria</taxon>
        <taxon>Pseudomonadati</taxon>
        <taxon>Pseudomonadota</taxon>
        <taxon>Gammaproteobacteria</taxon>
        <taxon>Enterobacterales</taxon>
        <taxon>Enterobacteriaceae</taxon>
        <taxon>Kluyvera</taxon>
    </lineage>
</organism>
<dbReference type="InterPro" id="IPR006626">
    <property type="entry name" value="PbH1"/>
</dbReference>
<dbReference type="GO" id="GO:0047489">
    <property type="term" value="F:pectate disaccharide-lyase activity"/>
    <property type="evidence" value="ECO:0007669"/>
    <property type="project" value="UniProtKB-EC"/>
</dbReference>
<dbReference type="Pfam" id="PF25849">
    <property type="entry name" value="PelX_N"/>
    <property type="match status" value="1"/>
</dbReference>
<dbReference type="GO" id="GO:0046872">
    <property type="term" value="F:metal ion binding"/>
    <property type="evidence" value="ECO:0007669"/>
    <property type="project" value="UniProtKB-KW"/>
</dbReference>
<comment type="cofactor">
    <cofactor evidence="1">
        <name>Ca(2+)</name>
        <dbReference type="ChEBI" id="CHEBI:29108"/>
    </cofactor>
</comment>
<dbReference type="GO" id="GO:0005576">
    <property type="term" value="C:extracellular region"/>
    <property type="evidence" value="ECO:0007669"/>
    <property type="project" value="UniProtKB-SubCell"/>
</dbReference>
<dbReference type="InterPro" id="IPR012334">
    <property type="entry name" value="Pectin_lyas_fold"/>
</dbReference>
<keyword evidence="4" id="KW-0479">Metal-binding</keyword>
<evidence type="ECO:0000256" key="4">
    <source>
        <dbReference type="ARBA" id="ARBA00022723"/>
    </source>
</evidence>
<feature type="domain" description="Pectate disaccharide-lyase-like N-terminal" evidence="11">
    <location>
        <begin position="29"/>
        <end position="277"/>
    </location>
</feature>